<evidence type="ECO:0000256" key="13">
    <source>
        <dbReference type="ARBA" id="ARBA00023002"/>
    </source>
</evidence>
<name>A0ABW9HLL4_9ACTN</name>
<organism evidence="19 20">
    <name type="scientific">Streptomyces niveiscabiei</name>
    <dbReference type="NCBI Taxonomy" id="164115"/>
    <lineage>
        <taxon>Bacteria</taxon>
        <taxon>Bacillati</taxon>
        <taxon>Actinomycetota</taxon>
        <taxon>Actinomycetes</taxon>
        <taxon>Kitasatosporales</taxon>
        <taxon>Streptomycetaceae</taxon>
        <taxon>Streptomyces</taxon>
    </lineage>
</organism>
<dbReference type="Gene3D" id="3.30.43.10">
    <property type="entry name" value="Uridine Diphospho-n-acetylenolpyruvylglucosamine Reductase, domain 2"/>
    <property type="match status" value="1"/>
</dbReference>
<keyword evidence="9 17" id="KW-0274">FAD</keyword>
<comment type="cofactor">
    <cofactor evidence="1 17">
        <name>FAD</name>
        <dbReference type="ChEBI" id="CHEBI:57692"/>
    </cofactor>
</comment>
<evidence type="ECO:0000256" key="2">
    <source>
        <dbReference type="ARBA" id="ARBA00003921"/>
    </source>
</evidence>
<comment type="similarity">
    <text evidence="5 17">Belongs to the MurB family.</text>
</comment>
<keyword evidence="7 17" id="KW-0132">Cell division</keyword>
<dbReference type="PANTHER" id="PTHR21071:SF4">
    <property type="entry name" value="UDP-N-ACETYLENOLPYRUVOYLGLUCOSAMINE REDUCTASE"/>
    <property type="match status" value="1"/>
</dbReference>
<dbReference type="Gene3D" id="3.30.465.10">
    <property type="match status" value="1"/>
</dbReference>
<dbReference type="Proteomes" id="UP001631957">
    <property type="component" value="Unassembled WGS sequence"/>
</dbReference>
<feature type="active site" evidence="17">
    <location>
        <position position="335"/>
    </location>
</feature>
<comment type="function">
    <text evidence="2 17">Cell wall formation.</text>
</comment>
<dbReference type="SUPFAM" id="SSF56194">
    <property type="entry name" value="Uridine diphospho-N-Acetylenolpyruvylglucosamine reductase, MurB, C-terminal domain"/>
    <property type="match status" value="1"/>
</dbReference>
<evidence type="ECO:0000256" key="12">
    <source>
        <dbReference type="ARBA" id="ARBA00022984"/>
    </source>
</evidence>
<gene>
    <name evidence="17" type="primary">murB</name>
    <name evidence="19" type="ORF">ACKI18_02490</name>
</gene>
<evidence type="ECO:0000313" key="19">
    <source>
        <dbReference type="EMBL" id="MFM9607572.1"/>
    </source>
</evidence>
<evidence type="ECO:0000256" key="16">
    <source>
        <dbReference type="ARBA" id="ARBA00048914"/>
    </source>
</evidence>
<protein>
    <recommendedName>
        <fullName evidence="17">UDP-N-acetylenolpyruvoylglucosamine reductase</fullName>
        <ecNumber evidence="17">1.3.1.98</ecNumber>
    </recommendedName>
    <alternativeName>
        <fullName evidence="17">UDP-N-acetylmuramate dehydrogenase</fullName>
    </alternativeName>
</protein>
<keyword evidence="13 17" id="KW-0560">Oxidoreductase</keyword>
<dbReference type="RefSeq" id="WP_109365137.1">
    <property type="nucleotide sequence ID" value="NZ_JBJVNI010000001.1"/>
</dbReference>
<dbReference type="PANTHER" id="PTHR21071">
    <property type="entry name" value="UDP-N-ACETYLENOLPYRUVOYLGLUCOSAMINE REDUCTASE"/>
    <property type="match status" value="1"/>
</dbReference>
<accession>A0ABW9HLL4</accession>
<dbReference type="EC" id="1.3.1.98" evidence="17"/>
<evidence type="ECO:0000256" key="1">
    <source>
        <dbReference type="ARBA" id="ARBA00001974"/>
    </source>
</evidence>
<keyword evidence="20" id="KW-1185">Reference proteome</keyword>
<evidence type="ECO:0000313" key="20">
    <source>
        <dbReference type="Proteomes" id="UP001631957"/>
    </source>
</evidence>
<feature type="domain" description="FAD-binding PCMH-type" evidence="18">
    <location>
        <begin position="13"/>
        <end position="208"/>
    </location>
</feature>
<dbReference type="NCBIfam" id="NF010478">
    <property type="entry name" value="PRK13903.1"/>
    <property type="match status" value="1"/>
</dbReference>
<dbReference type="InterPro" id="IPR011601">
    <property type="entry name" value="MurB_C"/>
</dbReference>
<keyword evidence="14 17" id="KW-0131">Cell cycle</keyword>
<keyword evidence="6 17" id="KW-0963">Cytoplasm</keyword>
<evidence type="ECO:0000256" key="9">
    <source>
        <dbReference type="ARBA" id="ARBA00022827"/>
    </source>
</evidence>
<evidence type="ECO:0000256" key="4">
    <source>
        <dbReference type="ARBA" id="ARBA00004752"/>
    </source>
</evidence>
<dbReference type="InterPro" id="IPR016167">
    <property type="entry name" value="FAD-bd_PCMH_sub1"/>
</dbReference>
<dbReference type="InterPro" id="IPR036635">
    <property type="entry name" value="MurB_C_sf"/>
</dbReference>
<evidence type="ECO:0000256" key="17">
    <source>
        <dbReference type="HAMAP-Rule" id="MF_00037"/>
    </source>
</evidence>
<dbReference type="SUPFAM" id="SSF56176">
    <property type="entry name" value="FAD-binding/transporter-associated domain-like"/>
    <property type="match status" value="1"/>
</dbReference>
<evidence type="ECO:0000259" key="18">
    <source>
        <dbReference type="PROSITE" id="PS51387"/>
    </source>
</evidence>
<keyword evidence="10 17" id="KW-0521">NADP</keyword>
<keyword evidence="8 17" id="KW-0285">Flavoprotein</keyword>
<evidence type="ECO:0000256" key="10">
    <source>
        <dbReference type="ARBA" id="ARBA00022857"/>
    </source>
</evidence>
<dbReference type="Pfam" id="PF01565">
    <property type="entry name" value="FAD_binding_4"/>
    <property type="match status" value="1"/>
</dbReference>
<dbReference type="GO" id="GO:0008762">
    <property type="term" value="F:UDP-N-acetylmuramate dehydrogenase activity"/>
    <property type="evidence" value="ECO:0007669"/>
    <property type="project" value="UniProtKB-EC"/>
</dbReference>
<dbReference type="InterPro" id="IPR016166">
    <property type="entry name" value="FAD-bd_PCMH"/>
</dbReference>
<comment type="catalytic activity">
    <reaction evidence="16 17">
        <text>UDP-N-acetyl-alpha-D-muramate + NADP(+) = UDP-N-acetyl-3-O-(1-carboxyvinyl)-alpha-D-glucosamine + NADPH + H(+)</text>
        <dbReference type="Rhea" id="RHEA:12248"/>
        <dbReference type="ChEBI" id="CHEBI:15378"/>
        <dbReference type="ChEBI" id="CHEBI:57783"/>
        <dbReference type="ChEBI" id="CHEBI:58349"/>
        <dbReference type="ChEBI" id="CHEBI:68483"/>
        <dbReference type="ChEBI" id="CHEBI:70757"/>
        <dbReference type="EC" id="1.3.1.98"/>
    </reaction>
</comment>
<proteinExistence type="inferred from homology"/>
<evidence type="ECO:0000256" key="6">
    <source>
        <dbReference type="ARBA" id="ARBA00022490"/>
    </source>
</evidence>
<comment type="pathway">
    <text evidence="4 17">Cell wall biogenesis; peptidoglycan biosynthesis.</text>
</comment>
<comment type="caution">
    <text evidence="19">The sequence shown here is derived from an EMBL/GenBank/DDBJ whole genome shotgun (WGS) entry which is preliminary data.</text>
</comment>
<evidence type="ECO:0000256" key="14">
    <source>
        <dbReference type="ARBA" id="ARBA00023306"/>
    </source>
</evidence>
<reference evidence="19 20" key="1">
    <citation type="submission" date="2024-12" db="EMBL/GenBank/DDBJ databases">
        <title>Forecasting of Potato common scab and diversities of Pathogenic streptomyces spp. in china.</title>
        <authorList>
            <person name="Handique U."/>
            <person name="Wu J."/>
        </authorList>
    </citation>
    <scope>NUCLEOTIDE SEQUENCE [LARGE SCALE GENOMIC DNA]</scope>
    <source>
        <strain evidence="19 20">ZRIMU1530</strain>
    </source>
</reference>
<dbReference type="HAMAP" id="MF_00037">
    <property type="entry name" value="MurB"/>
    <property type="match status" value="1"/>
</dbReference>
<dbReference type="InterPro" id="IPR036318">
    <property type="entry name" value="FAD-bd_PCMH-like_sf"/>
</dbReference>
<feature type="active site" description="Proton donor" evidence="17">
    <location>
        <position position="239"/>
    </location>
</feature>
<evidence type="ECO:0000256" key="8">
    <source>
        <dbReference type="ARBA" id="ARBA00022630"/>
    </source>
</evidence>
<dbReference type="InterPro" id="IPR006094">
    <property type="entry name" value="Oxid_FAD_bind_N"/>
</dbReference>
<keyword evidence="12 17" id="KW-0573">Peptidoglycan synthesis</keyword>
<sequence>MGELLADHTTLRLGGPADRFLTHRDPAAWSDLTSDIRRSPAPLYVLGGGSNTIAADTGFRGTVLRMATHGIRARTLDNERVELTVHAGHPLCDLIAFTVAEGLSGIEYLGGIPGTAGAAPVQNTGAYGQQISDTLTCLTAHDWHLGHHVELHPADCGFGYRTSIFKDQPGRWTILTITVVLTRATSAAPVAYPHLADLLGVPLGAQPPLAEAAHGVLTDRDNRGLSLPASGPDTRQAGSVFLNPLITANQARTVRDAGGPVNRFQDGGLRASAGWLLENAGYRPGAQVAPGVYCSSRRPLTLVARLDATSASFDTALQTIASRVFSATTVQLAPEPQRPCSGSTTPCRRVAT</sequence>
<keyword evidence="15 17" id="KW-0961">Cell wall biogenesis/degradation</keyword>
<evidence type="ECO:0000256" key="7">
    <source>
        <dbReference type="ARBA" id="ARBA00022618"/>
    </source>
</evidence>
<keyword evidence="11 17" id="KW-0133">Cell shape</keyword>
<dbReference type="Pfam" id="PF02873">
    <property type="entry name" value="MurB_C"/>
    <property type="match status" value="1"/>
</dbReference>
<evidence type="ECO:0000256" key="5">
    <source>
        <dbReference type="ARBA" id="ARBA00010485"/>
    </source>
</evidence>
<dbReference type="InterPro" id="IPR016169">
    <property type="entry name" value="FAD-bd_PCMH_sub2"/>
</dbReference>
<evidence type="ECO:0000256" key="11">
    <source>
        <dbReference type="ARBA" id="ARBA00022960"/>
    </source>
</evidence>
<dbReference type="InterPro" id="IPR003170">
    <property type="entry name" value="MurB"/>
</dbReference>
<dbReference type="PROSITE" id="PS51387">
    <property type="entry name" value="FAD_PCMH"/>
    <property type="match status" value="1"/>
</dbReference>
<comment type="subcellular location">
    <subcellularLocation>
        <location evidence="3 17">Cytoplasm</location>
    </subcellularLocation>
</comment>
<evidence type="ECO:0000256" key="3">
    <source>
        <dbReference type="ARBA" id="ARBA00004496"/>
    </source>
</evidence>
<dbReference type="EMBL" id="JBJVNI010000001">
    <property type="protein sequence ID" value="MFM9607572.1"/>
    <property type="molecule type" value="Genomic_DNA"/>
</dbReference>
<evidence type="ECO:0000256" key="15">
    <source>
        <dbReference type="ARBA" id="ARBA00023316"/>
    </source>
</evidence>
<dbReference type="Gene3D" id="3.90.78.10">
    <property type="entry name" value="UDP-N-acetylenolpyruvoylglucosamine reductase, C-terminal domain"/>
    <property type="match status" value="1"/>
</dbReference>
<feature type="active site" evidence="17">
    <location>
        <position position="161"/>
    </location>
</feature>